<evidence type="ECO:0000313" key="8">
    <source>
        <dbReference type="EMBL" id="ODV88745.1"/>
    </source>
</evidence>
<keyword evidence="9" id="KW-1185">Reference proteome</keyword>
<dbReference type="EMBL" id="KV453843">
    <property type="protein sequence ID" value="ODV88745.1"/>
    <property type="molecule type" value="Genomic_DNA"/>
</dbReference>
<comment type="subcellular location">
    <subcellularLocation>
        <location evidence="1 7">Membrane</location>
        <topology evidence="1 7">Multi-pass membrane protein</topology>
    </subcellularLocation>
</comment>
<dbReference type="Proteomes" id="UP000095023">
    <property type="component" value="Unassembled WGS sequence"/>
</dbReference>
<dbReference type="AlphaFoldDB" id="A0A1E4TAD5"/>
<dbReference type="Pfam" id="PF06963">
    <property type="entry name" value="FPN1"/>
    <property type="match status" value="2"/>
</dbReference>
<accession>A0A1E4TAD5</accession>
<dbReference type="InterPro" id="IPR036259">
    <property type="entry name" value="MFS_trans_sf"/>
</dbReference>
<feature type="transmembrane region" description="Helical" evidence="7">
    <location>
        <begin position="407"/>
        <end position="428"/>
    </location>
</feature>
<feature type="transmembrane region" description="Helical" evidence="7">
    <location>
        <begin position="177"/>
        <end position="200"/>
    </location>
</feature>
<feature type="transmembrane region" description="Helical" evidence="7">
    <location>
        <begin position="88"/>
        <end position="108"/>
    </location>
</feature>
<feature type="transmembrane region" description="Helical" evidence="7">
    <location>
        <begin position="384"/>
        <end position="401"/>
    </location>
</feature>
<reference evidence="9" key="1">
    <citation type="submission" date="2016-02" db="EMBL/GenBank/DDBJ databases">
        <title>Comparative genomics of biotechnologically important yeasts.</title>
        <authorList>
            <consortium name="DOE Joint Genome Institute"/>
            <person name="Riley R."/>
            <person name="Haridas S."/>
            <person name="Wolfe K.H."/>
            <person name="Lopes M.R."/>
            <person name="Hittinger C.T."/>
            <person name="Goker M."/>
            <person name="Salamov A."/>
            <person name="Wisecaver J."/>
            <person name="Long T.M."/>
            <person name="Aerts A.L."/>
            <person name="Barry K."/>
            <person name="Choi C."/>
            <person name="Clum A."/>
            <person name="Coughlan A.Y."/>
            <person name="Deshpande S."/>
            <person name="Douglass A.P."/>
            <person name="Hanson S.J."/>
            <person name="Klenk H.-P."/>
            <person name="Labutti K."/>
            <person name="Lapidus A."/>
            <person name="Lindquist E."/>
            <person name="Lipzen A."/>
            <person name="Meier-Kolthoff J.P."/>
            <person name="Ohm R.A."/>
            <person name="Otillar R.P."/>
            <person name="Pangilinan J."/>
            <person name="Peng Y."/>
            <person name="Rokas A."/>
            <person name="Rosa C.A."/>
            <person name="Scheuner C."/>
            <person name="Sibirny A.A."/>
            <person name="Slot J.C."/>
            <person name="Stielow J.B."/>
            <person name="Sun H."/>
            <person name="Kurtzman C.P."/>
            <person name="Blackwell M."/>
            <person name="Jeffries T.W."/>
            <person name="Grigoriev I.V."/>
        </authorList>
    </citation>
    <scope>NUCLEOTIDE SEQUENCE [LARGE SCALE GENOMIC DNA]</scope>
    <source>
        <strain evidence="9">NRRL Y-17796</strain>
    </source>
</reference>
<keyword evidence="3 7" id="KW-0813">Transport</keyword>
<evidence type="ECO:0000256" key="5">
    <source>
        <dbReference type="ARBA" id="ARBA00022989"/>
    </source>
</evidence>
<dbReference type="OrthoDB" id="648861at2759"/>
<keyword evidence="6 7" id="KW-0472">Membrane</keyword>
<evidence type="ECO:0000256" key="1">
    <source>
        <dbReference type="ARBA" id="ARBA00004141"/>
    </source>
</evidence>
<keyword evidence="4 7" id="KW-0812">Transmembrane</keyword>
<gene>
    <name evidence="8" type="ORF">CANCADRAFT_128305</name>
</gene>
<dbReference type="PANTHER" id="PTHR11660">
    <property type="entry name" value="SOLUTE CARRIER FAMILY 40 MEMBER"/>
    <property type="match status" value="1"/>
</dbReference>
<dbReference type="SUPFAM" id="SSF103473">
    <property type="entry name" value="MFS general substrate transporter"/>
    <property type="match status" value="1"/>
</dbReference>
<evidence type="ECO:0000256" key="2">
    <source>
        <dbReference type="ARBA" id="ARBA00006279"/>
    </source>
</evidence>
<sequence length="439" mass="49076">MDQPLLPQSDAETAIRRRIYVSHSFSSWNDRVWELGSVLYVYSAYPGSLLATSLYAIARAFLLMALASRIGHYVDTNNRLKVVRQSILIQRLVVILACFTFLLILVILPHFNLINEPLKRSMLAFAMLMGCIERLCATTNNISVERDWVAVLTQHNSKFRTQLNAELRRIDLLAKMIGPIFITSLYSISQTATLIIVILMSCVSPLFEYTAIKRVYDSAPELAAPNPVLDENPPSLLSAFQTFFNHPLKLASIGNAFLYITVLSFGVSTTAYLLSCGMAAALIGWVRGISVMFELSSTFIQPKLSRTVGARIAGVYFLLEESLSLVPLLFIFWFLTDSFYLCISVILLIPFSRVGLWGFSLCYHTLLQESVEPGERGLYNAADRAILGLFELISYLITVVWSNPTDFYIPVTISVLSVVTATVIYTVFATNTTVLANYD</sequence>
<comment type="caution">
    <text evidence="7">Lacks conserved residue(s) required for the propagation of feature annotation.</text>
</comment>
<comment type="similarity">
    <text evidence="2 7">Belongs to the ferroportin (FP) (TC 2.A.100) family. SLC40A subfamily.</text>
</comment>
<organism evidence="8 9">
    <name type="scientific">Tortispora caseinolytica NRRL Y-17796</name>
    <dbReference type="NCBI Taxonomy" id="767744"/>
    <lineage>
        <taxon>Eukaryota</taxon>
        <taxon>Fungi</taxon>
        <taxon>Dikarya</taxon>
        <taxon>Ascomycota</taxon>
        <taxon>Saccharomycotina</taxon>
        <taxon>Trigonopsidomycetes</taxon>
        <taxon>Trigonopsidales</taxon>
        <taxon>Trigonopsidaceae</taxon>
        <taxon>Tortispora</taxon>
    </lineage>
</organism>
<dbReference type="GO" id="GO:0016020">
    <property type="term" value="C:membrane"/>
    <property type="evidence" value="ECO:0007669"/>
    <property type="project" value="UniProtKB-SubCell"/>
</dbReference>
<evidence type="ECO:0000256" key="7">
    <source>
        <dbReference type="RuleBase" id="RU365065"/>
    </source>
</evidence>
<proteinExistence type="inferred from homology"/>
<evidence type="ECO:0000256" key="3">
    <source>
        <dbReference type="ARBA" id="ARBA00022448"/>
    </source>
</evidence>
<keyword evidence="7" id="KW-0406">Ion transport</keyword>
<feature type="transmembrane region" description="Helical" evidence="7">
    <location>
        <begin position="308"/>
        <end position="332"/>
    </location>
</feature>
<feature type="transmembrane region" description="Helical" evidence="7">
    <location>
        <begin position="338"/>
        <end position="363"/>
    </location>
</feature>
<feature type="transmembrane region" description="Helical" evidence="7">
    <location>
        <begin position="256"/>
        <end position="287"/>
    </location>
</feature>
<feature type="transmembrane region" description="Helical" evidence="7">
    <location>
        <begin position="44"/>
        <end position="67"/>
    </location>
</feature>
<dbReference type="GO" id="GO:0005381">
    <property type="term" value="F:iron ion transmembrane transporter activity"/>
    <property type="evidence" value="ECO:0007669"/>
    <property type="project" value="UniProtKB-UniRule"/>
</dbReference>
<dbReference type="PANTHER" id="PTHR11660:SF57">
    <property type="entry name" value="SOLUTE CARRIER FAMILY 40 MEMBER"/>
    <property type="match status" value="1"/>
</dbReference>
<evidence type="ECO:0000256" key="6">
    <source>
        <dbReference type="ARBA" id="ARBA00023136"/>
    </source>
</evidence>
<comment type="function">
    <text evidence="7">May be involved in iron transport and iron homeostasis.</text>
</comment>
<evidence type="ECO:0000256" key="4">
    <source>
        <dbReference type="ARBA" id="ARBA00022692"/>
    </source>
</evidence>
<name>A0A1E4TAD5_9ASCO</name>
<protein>
    <recommendedName>
        <fullName evidence="7">Solute carrier family 40 member</fullName>
    </recommendedName>
</protein>
<keyword evidence="5 7" id="KW-1133">Transmembrane helix</keyword>
<dbReference type="CDD" id="cd17480">
    <property type="entry name" value="MFS_SLC40A1_like"/>
    <property type="match status" value="1"/>
</dbReference>
<dbReference type="InterPro" id="IPR009716">
    <property type="entry name" value="Ferroportin-1"/>
</dbReference>
<evidence type="ECO:0000313" key="9">
    <source>
        <dbReference type="Proteomes" id="UP000095023"/>
    </source>
</evidence>